<dbReference type="GO" id="GO:0035556">
    <property type="term" value="P:intracellular signal transduction"/>
    <property type="evidence" value="ECO:0007669"/>
    <property type="project" value="InterPro"/>
</dbReference>
<dbReference type="Gene3D" id="3.30.70.1230">
    <property type="entry name" value="Nucleotide cyclase"/>
    <property type="match status" value="1"/>
</dbReference>
<name>A0A7Y4H1N7_9BRAD</name>
<dbReference type="Gene3D" id="1.25.40.10">
    <property type="entry name" value="Tetratricopeptide repeat domain"/>
    <property type="match status" value="1"/>
</dbReference>
<dbReference type="PANTHER" id="PTHR43081">
    <property type="entry name" value="ADENYLATE CYCLASE, TERMINAL-DIFFERENTIATION SPECIFIC-RELATED"/>
    <property type="match status" value="1"/>
</dbReference>
<dbReference type="InterPro" id="IPR001054">
    <property type="entry name" value="A/G_cyclase"/>
</dbReference>
<dbReference type="GO" id="GO:0004016">
    <property type="term" value="F:adenylate cyclase activity"/>
    <property type="evidence" value="ECO:0007669"/>
    <property type="project" value="UniProtKB-ARBA"/>
</dbReference>
<reference evidence="2 3" key="1">
    <citation type="submission" date="2020-03" db="EMBL/GenBank/DDBJ databases">
        <title>Bradyrhizobium diversity isolated from nodules of Muelleranthus trifoliolatus.</title>
        <authorList>
            <person name="Klepa M."/>
            <person name="Helene L."/>
            <person name="Hungria M."/>
        </authorList>
    </citation>
    <scope>NUCLEOTIDE SEQUENCE [LARGE SCALE GENOMIC DNA]</scope>
    <source>
        <strain evidence="2 3">WSM 1744</strain>
    </source>
</reference>
<dbReference type="InterPro" id="IPR050697">
    <property type="entry name" value="Adenylyl/Guanylyl_Cyclase_3/4"/>
</dbReference>
<dbReference type="Gene3D" id="3.40.50.10070">
    <property type="entry name" value="TolB, N-terminal domain"/>
    <property type="match status" value="1"/>
</dbReference>
<dbReference type="PANTHER" id="PTHR43081:SF19">
    <property type="entry name" value="PH-SENSITIVE ADENYLATE CYCLASE RV1264"/>
    <property type="match status" value="1"/>
</dbReference>
<organism evidence="2 3">
    <name type="scientific">Bradyrhizobium archetypum</name>
    <dbReference type="NCBI Taxonomy" id="2721160"/>
    <lineage>
        <taxon>Bacteria</taxon>
        <taxon>Pseudomonadati</taxon>
        <taxon>Pseudomonadota</taxon>
        <taxon>Alphaproteobacteria</taxon>
        <taxon>Hyphomicrobiales</taxon>
        <taxon>Nitrobacteraceae</taxon>
        <taxon>Bradyrhizobium</taxon>
    </lineage>
</organism>
<accession>A0A7Y4H1N7</accession>
<dbReference type="SUPFAM" id="SSF55073">
    <property type="entry name" value="Nucleotide cyclase"/>
    <property type="match status" value="1"/>
</dbReference>
<gene>
    <name evidence="2" type="ORF">HCN50_05470</name>
</gene>
<protein>
    <submittedName>
        <fullName evidence="2">Adenylate/guanylate cyclase domain-containing protein</fullName>
    </submittedName>
</protein>
<proteinExistence type="predicted"/>
<dbReference type="PROSITE" id="PS50125">
    <property type="entry name" value="GUANYLATE_CYCLASE_2"/>
    <property type="match status" value="1"/>
</dbReference>
<dbReference type="InterPro" id="IPR029787">
    <property type="entry name" value="Nucleotide_cyclase"/>
</dbReference>
<dbReference type="InterPro" id="IPR011990">
    <property type="entry name" value="TPR-like_helical_dom_sf"/>
</dbReference>
<dbReference type="Proteomes" id="UP000528734">
    <property type="component" value="Unassembled WGS sequence"/>
</dbReference>
<dbReference type="SMART" id="SM00044">
    <property type="entry name" value="CYCc"/>
    <property type="match status" value="1"/>
</dbReference>
<dbReference type="EMBL" id="JAAVLW010000002">
    <property type="protein sequence ID" value="NOJ45709.1"/>
    <property type="molecule type" value="Genomic_DNA"/>
</dbReference>
<evidence type="ECO:0000313" key="2">
    <source>
        <dbReference type="EMBL" id="NOJ45709.1"/>
    </source>
</evidence>
<keyword evidence="3" id="KW-1185">Reference proteome</keyword>
<dbReference type="Pfam" id="PF00211">
    <property type="entry name" value="Guanylate_cyc"/>
    <property type="match status" value="1"/>
</dbReference>
<comment type="caution">
    <text evidence="2">The sequence shown here is derived from an EMBL/GenBank/DDBJ whole genome shotgun (WGS) entry which is preliminary data.</text>
</comment>
<dbReference type="GO" id="GO:0006171">
    <property type="term" value="P:cAMP biosynthetic process"/>
    <property type="evidence" value="ECO:0007669"/>
    <property type="project" value="TreeGrafter"/>
</dbReference>
<dbReference type="AlphaFoldDB" id="A0A7Y4H1N7"/>
<dbReference type="SUPFAM" id="SSF48452">
    <property type="entry name" value="TPR-like"/>
    <property type="match status" value="1"/>
</dbReference>
<dbReference type="CDD" id="cd07302">
    <property type="entry name" value="CHD"/>
    <property type="match status" value="1"/>
</dbReference>
<feature type="domain" description="Guanylate cyclase" evidence="1">
    <location>
        <begin position="7"/>
        <end position="122"/>
    </location>
</feature>
<sequence>MERRLSAILAADVAGYSRLMHNDEEATHSRLTTLLAAAIEPTIGEHGGRIVKNTGDGFLAEFPSAVRAVRAAMEFQTRIRELTTADAEDRRIAFRVGVNIGDVIVEPHDVFGDGVNIAARLEGIAEPGGICISSSAYDQVVGKIAAEFVELGEQRLKNIARPVRIFKVMDRVTVRQRPVLALPDKPSIAVLPFQNLSADPEQEYFADGVVEDITMALSRFPWLFVIARNSSFTYKGRVVDVKQVGRELGIRYLLEGSVRKAGNRIRIAGQLIDAETGAHLWVDRFDGALADIFELQDHVTSSVVGAIAPKLQDAEIKRAMHKPTENLDAYDYYLRGLPKARRHTVEANDKALQLFGKATALDPRLACAYGMAAWCYTQRKARGWMVEDTQESAEATRLARKAVHLGGDDPVALCMGGYALAFVAHEFDDAAAFMDRGLVVNPNLAQAWMLSSWLRIWRGEPDLALDHVAQAMRLSPVDPSQYGMLGAAAYAHFLAGRYDVASSYAEQSMRDNPTFLLSICSFAASSALAGRHGQAQRGLTQALECNPNLRASNLKDLAPFRRTEDLATFAEGLRQAGLPE</sequence>
<evidence type="ECO:0000259" key="1">
    <source>
        <dbReference type="PROSITE" id="PS50125"/>
    </source>
</evidence>
<evidence type="ECO:0000313" key="3">
    <source>
        <dbReference type="Proteomes" id="UP000528734"/>
    </source>
</evidence>